<comment type="similarity">
    <text evidence="1 4 7">Belongs to the pyrroline-5-carboxylate reductase family.</text>
</comment>
<dbReference type="NCBIfam" id="TIGR00112">
    <property type="entry name" value="proC"/>
    <property type="match status" value="1"/>
</dbReference>
<dbReference type="OrthoDB" id="9805754at2"/>
<evidence type="ECO:0000256" key="6">
    <source>
        <dbReference type="PIRSR" id="PIRSR000193-1"/>
    </source>
</evidence>
<dbReference type="InterPro" id="IPR029036">
    <property type="entry name" value="P5CR_dimer"/>
</dbReference>
<dbReference type="InterPro" id="IPR028939">
    <property type="entry name" value="P5C_Rdtase_cat_N"/>
</dbReference>
<dbReference type="InterPro" id="IPR008927">
    <property type="entry name" value="6-PGluconate_DH-like_C_sf"/>
</dbReference>
<dbReference type="InterPro" id="IPR000304">
    <property type="entry name" value="Pyrroline-COOH_reductase"/>
</dbReference>
<feature type="binding site" evidence="6">
    <location>
        <position position="56"/>
    </location>
    <ligand>
        <name>NADPH</name>
        <dbReference type="ChEBI" id="CHEBI:57783"/>
    </ligand>
</feature>
<dbReference type="GO" id="GO:0005737">
    <property type="term" value="C:cytoplasm"/>
    <property type="evidence" value="ECO:0007669"/>
    <property type="project" value="UniProtKB-SubCell"/>
</dbReference>
<dbReference type="Pfam" id="PF03807">
    <property type="entry name" value="F420_oxidored"/>
    <property type="match status" value="1"/>
</dbReference>
<dbReference type="PIRSF" id="PIRSF000193">
    <property type="entry name" value="Pyrrol-5-carb_rd"/>
    <property type="match status" value="1"/>
</dbReference>
<dbReference type="PANTHER" id="PTHR11645">
    <property type="entry name" value="PYRROLINE-5-CARBOXYLATE REDUCTASE"/>
    <property type="match status" value="1"/>
</dbReference>
<comment type="catalytic activity">
    <reaction evidence="4 7">
        <text>L-proline + NADP(+) = (S)-1-pyrroline-5-carboxylate + NADPH + 2 H(+)</text>
        <dbReference type="Rhea" id="RHEA:14109"/>
        <dbReference type="ChEBI" id="CHEBI:15378"/>
        <dbReference type="ChEBI" id="CHEBI:17388"/>
        <dbReference type="ChEBI" id="CHEBI:57783"/>
        <dbReference type="ChEBI" id="CHEBI:58349"/>
        <dbReference type="ChEBI" id="CHEBI:60039"/>
        <dbReference type="EC" id="1.5.1.2"/>
    </reaction>
</comment>
<keyword evidence="3 4" id="KW-0560">Oxidoreductase</keyword>
<dbReference type="Gene3D" id="1.10.3730.10">
    <property type="entry name" value="ProC C-terminal domain-like"/>
    <property type="match status" value="1"/>
</dbReference>
<dbReference type="Gene3D" id="3.40.50.720">
    <property type="entry name" value="NAD(P)-binding Rossmann-like Domain"/>
    <property type="match status" value="1"/>
</dbReference>
<keyword evidence="2 4" id="KW-0521">NADP</keyword>
<dbReference type="SUPFAM" id="SSF51735">
    <property type="entry name" value="NAD(P)-binding Rossmann-fold domains"/>
    <property type="match status" value="1"/>
</dbReference>
<evidence type="ECO:0000256" key="2">
    <source>
        <dbReference type="ARBA" id="ARBA00022857"/>
    </source>
</evidence>
<dbReference type="STRING" id="2518989.IMCC3088_2175"/>
<evidence type="ECO:0000256" key="3">
    <source>
        <dbReference type="ARBA" id="ARBA00023002"/>
    </source>
</evidence>
<comment type="catalytic activity">
    <reaction evidence="4">
        <text>L-proline + NAD(+) = (S)-1-pyrroline-5-carboxylate + NADH + 2 H(+)</text>
        <dbReference type="Rhea" id="RHEA:14105"/>
        <dbReference type="ChEBI" id="CHEBI:15378"/>
        <dbReference type="ChEBI" id="CHEBI:17388"/>
        <dbReference type="ChEBI" id="CHEBI:57540"/>
        <dbReference type="ChEBI" id="CHEBI:57945"/>
        <dbReference type="ChEBI" id="CHEBI:60039"/>
        <dbReference type="EC" id="1.5.1.2"/>
    </reaction>
</comment>
<comment type="pathway">
    <text evidence="4 7">Amino-acid biosynthesis; L-proline biosynthesis; L-proline from L-glutamate 5-semialdehyde: step 1/1.</text>
</comment>
<dbReference type="InterPro" id="IPR036291">
    <property type="entry name" value="NAD(P)-bd_dom_sf"/>
</dbReference>
<dbReference type="InterPro" id="IPR053790">
    <property type="entry name" value="P5CR-like_CS"/>
</dbReference>
<dbReference type="UniPathway" id="UPA00098">
    <property type="reaction ID" value="UER00361"/>
</dbReference>
<dbReference type="PANTHER" id="PTHR11645:SF0">
    <property type="entry name" value="PYRROLINE-5-CARBOXYLATE REDUCTASE 3"/>
    <property type="match status" value="1"/>
</dbReference>
<evidence type="ECO:0000256" key="4">
    <source>
        <dbReference type="HAMAP-Rule" id="MF_01925"/>
    </source>
</evidence>
<dbReference type="FunFam" id="1.10.3730.10:FF:000001">
    <property type="entry name" value="Pyrroline-5-carboxylate reductase"/>
    <property type="match status" value="1"/>
</dbReference>
<dbReference type="GO" id="GO:0055129">
    <property type="term" value="P:L-proline biosynthetic process"/>
    <property type="evidence" value="ECO:0007669"/>
    <property type="project" value="UniProtKB-UniRule"/>
</dbReference>
<comment type="function">
    <text evidence="4">Catalyzes the reduction of 1-pyrroline-5-carboxylate (PCA) to L-proline.</text>
</comment>
<comment type="caution">
    <text evidence="8">The sequence shown here is derived from an EMBL/GenBank/DDBJ whole genome shotgun (WGS) entry which is preliminary data.</text>
</comment>
<dbReference type="PROSITE" id="PS00521">
    <property type="entry name" value="P5CR"/>
    <property type="match status" value="1"/>
</dbReference>
<dbReference type="SUPFAM" id="SSF48179">
    <property type="entry name" value="6-phosphogluconate dehydrogenase C-terminal domain-like"/>
    <property type="match status" value="1"/>
</dbReference>
<keyword evidence="4 7" id="KW-0028">Amino-acid biosynthesis</keyword>
<comment type="subcellular location">
    <subcellularLocation>
        <location evidence="4">Cytoplasm</location>
    </subcellularLocation>
</comment>
<dbReference type="HAMAP" id="MF_01925">
    <property type="entry name" value="P5C_reductase"/>
    <property type="match status" value="1"/>
</dbReference>
<dbReference type="eggNOG" id="COG0345">
    <property type="taxonomic scope" value="Bacteria"/>
</dbReference>
<protein>
    <recommendedName>
        <fullName evidence="4 5">Pyrroline-5-carboxylate reductase</fullName>
        <shortName evidence="4">P5C reductase</shortName>
        <shortName evidence="4">P5CR</shortName>
        <ecNumber evidence="4 5">1.5.1.2</ecNumber>
    </recommendedName>
    <alternativeName>
        <fullName evidence="4">PCA reductase</fullName>
    </alternativeName>
</protein>
<feature type="binding site" evidence="6">
    <location>
        <begin position="9"/>
        <end position="14"/>
    </location>
    <ligand>
        <name>NADP(+)</name>
        <dbReference type="ChEBI" id="CHEBI:58349"/>
    </ligand>
</feature>
<dbReference type="Pfam" id="PF14748">
    <property type="entry name" value="P5CR_dimer"/>
    <property type="match status" value="1"/>
</dbReference>
<reference evidence="8 9" key="1">
    <citation type="journal article" date="2011" name="J. Bacteriol.">
        <title>Genome sequence of strain IMCC3088, a proteorhodopsin-containing marine bacterium belonging to the OM60/NOR5 clade.</title>
        <authorList>
            <person name="Jang Y."/>
            <person name="Oh H.M."/>
            <person name="Kang I."/>
            <person name="Lee K."/>
            <person name="Yang S.J."/>
            <person name="Cho J.C."/>
        </authorList>
    </citation>
    <scope>NUCLEOTIDE SEQUENCE [LARGE SCALE GENOMIC DNA]</scope>
    <source>
        <strain evidence="8 9">IMCC3088</strain>
    </source>
</reference>
<dbReference type="Proteomes" id="UP000005615">
    <property type="component" value="Unassembled WGS sequence"/>
</dbReference>
<evidence type="ECO:0000256" key="1">
    <source>
        <dbReference type="ARBA" id="ARBA00005525"/>
    </source>
</evidence>
<name>F3L3I3_9GAMM</name>
<keyword evidence="4 7" id="KW-0641">Proline biosynthesis</keyword>
<evidence type="ECO:0000313" key="8">
    <source>
        <dbReference type="EMBL" id="EGG29095.1"/>
    </source>
</evidence>
<gene>
    <name evidence="4" type="primary">proC</name>
    <name evidence="8" type="ORF">IMCC3088_2175</name>
</gene>
<organism evidence="8 9">
    <name type="scientific">Aequoribacter fuscus</name>
    <dbReference type="NCBI Taxonomy" id="2518989"/>
    <lineage>
        <taxon>Bacteria</taxon>
        <taxon>Pseudomonadati</taxon>
        <taxon>Pseudomonadota</taxon>
        <taxon>Gammaproteobacteria</taxon>
        <taxon>Cellvibrionales</taxon>
        <taxon>Halieaceae</taxon>
        <taxon>Aequoribacter</taxon>
    </lineage>
</organism>
<evidence type="ECO:0000313" key="9">
    <source>
        <dbReference type="Proteomes" id="UP000005615"/>
    </source>
</evidence>
<dbReference type="GO" id="GO:0004735">
    <property type="term" value="F:pyrroline-5-carboxylate reductase activity"/>
    <property type="evidence" value="ECO:0007669"/>
    <property type="project" value="UniProtKB-UniRule"/>
</dbReference>
<keyword evidence="9" id="KW-1185">Reference proteome</keyword>
<evidence type="ECO:0000256" key="7">
    <source>
        <dbReference type="RuleBase" id="RU003903"/>
    </source>
</evidence>
<dbReference type="RefSeq" id="WP_009576352.1">
    <property type="nucleotide sequence ID" value="NZ_AEIG01000064.1"/>
</dbReference>
<dbReference type="EMBL" id="AEIG01000064">
    <property type="protein sequence ID" value="EGG29095.1"/>
    <property type="molecule type" value="Genomic_DNA"/>
</dbReference>
<dbReference type="EC" id="1.5.1.2" evidence="4 5"/>
<dbReference type="AlphaFoldDB" id="F3L3I3"/>
<keyword evidence="4" id="KW-0963">Cytoplasm</keyword>
<accession>F3L3I3</accession>
<evidence type="ECO:0000256" key="5">
    <source>
        <dbReference type="NCBIfam" id="TIGR00112"/>
    </source>
</evidence>
<proteinExistence type="inferred from homology"/>
<sequence length="275" mass="28346">MIQAKLGFIGAGNMNRAIIDGLLSAGVNPQHIAVSNRSEQKLGYFADRGLTTSTSNTEVAALADVLILGVKPAQLLDVAQELKATCAATKPLVISVAAGVLTEQIAEVLGADTPIVRAMPNTPSTIGEGAAGLFANSLVNDGQRELAKTIIQACGIAVWVEQESLIDAVIAVAGSAPAYFFYILETMVDEAEKLGLNPKDAKALAVQTCLGAARLVQSTETDLATLRNNVTSPGGTTQAALASFKASGLDETLRAGMQAAVARAQEMAAEAARGR</sequence>